<dbReference type="STRING" id="670155.SAMN04488001_2850"/>
<dbReference type="Proteomes" id="UP000199441">
    <property type="component" value="Unassembled WGS sequence"/>
</dbReference>
<dbReference type="GO" id="GO:0033897">
    <property type="term" value="F:ribonuclease T2 activity"/>
    <property type="evidence" value="ECO:0007669"/>
    <property type="project" value="InterPro"/>
</dbReference>
<dbReference type="PROSITE" id="PS00531">
    <property type="entry name" value="RNASE_T2_2"/>
    <property type="match status" value="1"/>
</dbReference>
<organism evidence="4 5">
    <name type="scientific">Litoreibacter albidus</name>
    <dbReference type="NCBI Taxonomy" id="670155"/>
    <lineage>
        <taxon>Bacteria</taxon>
        <taxon>Pseudomonadati</taxon>
        <taxon>Pseudomonadota</taxon>
        <taxon>Alphaproteobacteria</taxon>
        <taxon>Rhodobacterales</taxon>
        <taxon>Roseobacteraceae</taxon>
        <taxon>Litoreibacter</taxon>
    </lineage>
</organism>
<evidence type="ECO:0000256" key="2">
    <source>
        <dbReference type="RuleBase" id="RU004328"/>
    </source>
</evidence>
<dbReference type="PANTHER" id="PTHR11240">
    <property type="entry name" value="RIBONUCLEASE T2"/>
    <property type="match status" value="1"/>
</dbReference>
<sequence length="210" mass="23592">MRKLLLGLMLWAAPVWAKGERAGAFDYYVLALSWSPTWCALEGDARGADQCDDRHDYGWTLHGLWPQNERGWPSYCRTSHRDASRGQTGAMTDIMGSGGLAWHQWKKHGRCSGLSAADYFDASRAAYTSVKRPAVFRKLQDAVKLPAKVVEEAFLESNPDLVADMVTITCKNRRIQEVRICLTKDLDPRRCGKDVINDCSMSNALLDPIR</sequence>
<dbReference type="InterPro" id="IPR036430">
    <property type="entry name" value="RNase_T2-like_sf"/>
</dbReference>
<accession>A0A1H3AFR7</accession>
<dbReference type="InterPro" id="IPR018188">
    <property type="entry name" value="RNase_T2_His_AS_1"/>
</dbReference>
<dbReference type="InterPro" id="IPR033130">
    <property type="entry name" value="RNase_T2_His_AS_2"/>
</dbReference>
<dbReference type="InterPro" id="IPR001568">
    <property type="entry name" value="RNase_T2-like"/>
</dbReference>
<reference evidence="5" key="1">
    <citation type="submission" date="2016-10" db="EMBL/GenBank/DDBJ databases">
        <authorList>
            <person name="Varghese N."/>
            <person name="Submissions S."/>
        </authorList>
    </citation>
    <scope>NUCLEOTIDE SEQUENCE [LARGE SCALE GENOMIC DNA]</scope>
    <source>
        <strain evidence="5">DSM 26922</strain>
    </source>
</reference>
<dbReference type="RefSeq" id="WP_089947602.1">
    <property type="nucleotide sequence ID" value="NZ_FNOI01000005.1"/>
</dbReference>
<dbReference type="GO" id="GO:0003723">
    <property type="term" value="F:RNA binding"/>
    <property type="evidence" value="ECO:0007669"/>
    <property type="project" value="InterPro"/>
</dbReference>
<dbReference type="Pfam" id="PF00445">
    <property type="entry name" value="Ribonuclease_T2"/>
    <property type="match status" value="1"/>
</dbReference>
<dbReference type="Gene3D" id="3.90.730.10">
    <property type="entry name" value="Ribonuclease T2-like"/>
    <property type="match status" value="1"/>
</dbReference>
<evidence type="ECO:0000313" key="4">
    <source>
        <dbReference type="EMBL" id="SDX28148.1"/>
    </source>
</evidence>
<keyword evidence="5" id="KW-1185">Reference proteome</keyword>
<evidence type="ECO:0000256" key="3">
    <source>
        <dbReference type="SAM" id="SignalP"/>
    </source>
</evidence>
<feature type="chain" id="PRO_5011547106" evidence="3">
    <location>
        <begin position="18"/>
        <end position="210"/>
    </location>
</feature>
<dbReference type="InterPro" id="IPR039378">
    <property type="entry name" value="RNase_T2_prok"/>
</dbReference>
<dbReference type="GO" id="GO:0006401">
    <property type="term" value="P:RNA catabolic process"/>
    <property type="evidence" value="ECO:0007669"/>
    <property type="project" value="UniProtKB-ARBA"/>
</dbReference>
<dbReference type="AlphaFoldDB" id="A0A1H3AFR7"/>
<feature type="signal peptide" evidence="3">
    <location>
        <begin position="1"/>
        <end position="17"/>
    </location>
</feature>
<evidence type="ECO:0000313" key="5">
    <source>
        <dbReference type="Proteomes" id="UP000199441"/>
    </source>
</evidence>
<gene>
    <name evidence="4" type="ORF">SAMN04488001_2850</name>
</gene>
<comment type="similarity">
    <text evidence="1 2">Belongs to the RNase T2 family.</text>
</comment>
<dbReference type="SUPFAM" id="SSF55895">
    <property type="entry name" value="Ribonuclease Rh-like"/>
    <property type="match status" value="1"/>
</dbReference>
<dbReference type="CDD" id="cd01062">
    <property type="entry name" value="RNase_T2_prok"/>
    <property type="match status" value="1"/>
</dbReference>
<name>A0A1H3AFR7_9RHOB</name>
<dbReference type="EMBL" id="FNOI01000005">
    <property type="protein sequence ID" value="SDX28148.1"/>
    <property type="molecule type" value="Genomic_DNA"/>
</dbReference>
<keyword evidence="3" id="KW-0732">Signal</keyword>
<evidence type="ECO:0000256" key="1">
    <source>
        <dbReference type="ARBA" id="ARBA00007469"/>
    </source>
</evidence>
<protein>
    <submittedName>
        <fullName evidence="4">Ribonuclease T2</fullName>
    </submittedName>
</protein>
<dbReference type="PROSITE" id="PS00530">
    <property type="entry name" value="RNASE_T2_1"/>
    <property type="match status" value="1"/>
</dbReference>
<dbReference type="PANTHER" id="PTHR11240:SF22">
    <property type="entry name" value="RIBONUCLEASE T2"/>
    <property type="match status" value="1"/>
</dbReference>
<dbReference type="OrthoDB" id="4720638at2"/>
<proteinExistence type="inferred from homology"/>